<comment type="caution">
    <text evidence="9">The sequence shown here is derived from an EMBL/GenBank/DDBJ whole genome shotgun (WGS) entry which is preliminary data.</text>
</comment>
<evidence type="ECO:0000313" key="9">
    <source>
        <dbReference type="EMBL" id="MCS4488133.1"/>
    </source>
</evidence>
<feature type="domain" description="Solute-binding protein family 5" evidence="8">
    <location>
        <begin position="78"/>
        <end position="468"/>
    </location>
</feature>
<evidence type="ECO:0000256" key="1">
    <source>
        <dbReference type="ARBA" id="ARBA00004193"/>
    </source>
</evidence>
<reference evidence="9 10" key="1">
    <citation type="journal article" date="2023" name="Int. J. Syst. Evol. Microbiol.">
        <title>Streptococcus sciuri sp. nov., Staphylococcus marylandisciuri sp. nov. and Staphylococcus americanisciuri sp. nov., isolated from faeces of eastern grey squirrel (Sciurus carolinensis).</title>
        <authorList>
            <person name="Volokhov D.V."/>
            <person name="Zagorodnyaya T.A."/>
            <person name="Furtak V.A."/>
            <person name="Nattanmai G."/>
            <person name="Randall L."/>
            <person name="Jose S."/>
            <person name="Gao Y."/>
            <person name="Eisenberg T."/>
            <person name="Delmonte P."/>
            <person name="Blom J."/>
            <person name="Mitchell K.K."/>
        </authorList>
    </citation>
    <scope>NUCLEOTIDE SEQUENCE [LARGE SCALE GENOMIC DNA]</scope>
    <source>
        <strain evidence="9 10">SQ9-PEA</strain>
    </source>
</reference>
<dbReference type="PROSITE" id="PS51257">
    <property type="entry name" value="PROKAR_LIPOPROTEIN"/>
    <property type="match status" value="1"/>
</dbReference>
<organism evidence="9 10">
    <name type="scientific">Streptococcus sciuri</name>
    <dbReference type="NCBI Taxonomy" id="2973939"/>
    <lineage>
        <taxon>Bacteria</taxon>
        <taxon>Bacillati</taxon>
        <taxon>Bacillota</taxon>
        <taxon>Bacilli</taxon>
        <taxon>Lactobacillales</taxon>
        <taxon>Streptococcaceae</taxon>
        <taxon>Streptococcus</taxon>
    </lineage>
</organism>
<evidence type="ECO:0000313" key="10">
    <source>
        <dbReference type="Proteomes" id="UP001206548"/>
    </source>
</evidence>
<dbReference type="Pfam" id="PF00496">
    <property type="entry name" value="SBP_bac_5"/>
    <property type="match status" value="1"/>
</dbReference>
<dbReference type="SUPFAM" id="SSF53850">
    <property type="entry name" value="Periplasmic binding protein-like II"/>
    <property type="match status" value="1"/>
</dbReference>
<comment type="similarity">
    <text evidence="2">Belongs to the bacterial solute-binding protein 5 family.</text>
</comment>
<dbReference type="Gene3D" id="3.40.190.10">
    <property type="entry name" value="Periplasmic binding protein-like II"/>
    <property type="match status" value="1"/>
</dbReference>
<dbReference type="Gene3D" id="3.10.105.10">
    <property type="entry name" value="Dipeptide-binding Protein, Domain 3"/>
    <property type="match status" value="1"/>
</dbReference>
<comment type="subcellular location">
    <subcellularLocation>
        <location evidence="1">Cell membrane</location>
        <topology evidence="1">Lipid-anchor</topology>
    </subcellularLocation>
</comment>
<dbReference type="CDD" id="cd08504">
    <property type="entry name" value="PBP2_OppA"/>
    <property type="match status" value="1"/>
</dbReference>
<evidence type="ECO:0000256" key="6">
    <source>
        <dbReference type="ARBA" id="ARBA00022927"/>
    </source>
</evidence>
<keyword evidence="5" id="KW-0571">Peptide transport</keyword>
<protein>
    <submittedName>
        <fullName evidence="9">Peptide ABC transporter substrate-binding protein</fullName>
    </submittedName>
</protein>
<dbReference type="Gene3D" id="3.90.76.10">
    <property type="entry name" value="Dipeptide-binding Protein, Domain 1"/>
    <property type="match status" value="1"/>
</dbReference>
<evidence type="ECO:0000256" key="3">
    <source>
        <dbReference type="ARBA" id="ARBA00022448"/>
    </source>
</evidence>
<dbReference type="PANTHER" id="PTHR30290:SF10">
    <property type="entry name" value="PERIPLASMIC OLIGOPEPTIDE-BINDING PROTEIN-RELATED"/>
    <property type="match status" value="1"/>
</dbReference>
<dbReference type="InterPro" id="IPR039424">
    <property type="entry name" value="SBP_5"/>
</dbReference>
<dbReference type="Proteomes" id="UP001206548">
    <property type="component" value="Unassembled WGS sequence"/>
</dbReference>
<proteinExistence type="inferred from homology"/>
<feature type="signal peptide" evidence="7">
    <location>
        <begin position="1"/>
        <end position="22"/>
    </location>
</feature>
<dbReference type="PIRSF" id="PIRSF002741">
    <property type="entry name" value="MppA"/>
    <property type="match status" value="1"/>
</dbReference>
<feature type="chain" id="PRO_5047254549" evidence="7">
    <location>
        <begin position="23"/>
        <end position="548"/>
    </location>
</feature>
<dbReference type="InterPro" id="IPR030678">
    <property type="entry name" value="Peptide/Ni-bd"/>
</dbReference>
<name>A0ABT2F6P7_9STRE</name>
<accession>A0ABT2F6P7</accession>
<evidence type="ECO:0000256" key="5">
    <source>
        <dbReference type="ARBA" id="ARBA00022856"/>
    </source>
</evidence>
<dbReference type="InterPro" id="IPR000914">
    <property type="entry name" value="SBP_5_dom"/>
</dbReference>
<sequence>MVKKTKWFVTAGTTLVVTATLAACGNNSSSTSSSKDINWALPTEILTLDNSKVTDHYSNMAIGNSGSNIYRTGKNGKLELDLAKKVDISDDGKTYTVTLRDNLKWSDGSKLTAKDFVYSWQRIVDPSTASEYAYLVSEAHVANAAEINSGQIADLSQLGVKAEGDNKLVFTLTSPAPQFKYFLSFTNFMPQKESVVKKYGKNYATASKYQVYSGPYTVTGWNGSNGTFKLKKNKYYWDAKHVKTDTVNVQTVKKPDTAVQMYKRGELDNANISNTSAIFNANKNNKDVVDVREATTCYMAYNMTGSVKGLDNKKIRQALNLATDRKAVVKAAIDTGSTAATALVPYKLETLSNGKDLTDVVAPGYKYDAKEAARLFKEGLAESGLTSLKLAITSDAETPTSKNLVDYIKSAWESALPGLTVEEKFVTFKQRLEDSKNQNFDVVVTLWGGDYPEGSTFYGLFQSTASYNNGKFNSSAYDAAYTKAITTDATNQEAGVQDYKEAEKILYEEAAYNPLYFRNTKALRNPKLTGLVENTTGLNTDFTHAYKK</sequence>
<dbReference type="RefSeq" id="WP_259137946.1">
    <property type="nucleotide sequence ID" value="NZ_JANUXX010000004.1"/>
</dbReference>
<keyword evidence="10" id="KW-1185">Reference proteome</keyword>
<keyword evidence="3" id="KW-0813">Transport</keyword>
<keyword evidence="6" id="KW-0653">Protein transport</keyword>
<evidence type="ECO:0000256" key="4">
    <source>
        <dbReference type="ARBA" id="ARBA00022729"/>
    </source>
</evidence>
<dbReference type="InterPro" id="IPR023765">
    <property type="entry name" value="SBP_5_CS"/>
</dbReference>
<dbReference type="EMBL" id="JANUXX010000004">
    <property type="protein sequence ID" value="MCS4488133.1"/>
    <property type="molecule type" value="Genomic_DNA"/>
</dbReference>
<evidence type="ECO:0000256" key="2">
    <source>
        <dbReference type="ARBA" id="ARBA00005695"/>
    </source>
</evidence>
<evidence type="ECO:0000259" key="8">
    <source>
        <dbReference type="Pfam" id="PF00496"/>
    </source>
</evidence>
<dbReference type="PANTHER" id="PTHR30290">
    <property type="entry name" value="PERIPLASMIC BINDING COMPONENT OF ABC TRANSPORTER"/>
    <property type="match status" value="1"/>
</dbReference>
<dbReference type="PROSITE" id="PS01040">
    <property type="entry name" value="SBP_BACTERIAL_5"/>
    <property type="match status" value="1"/>
</dbReference>
<evidence type="ECO:0000256" key="7">
    <source>
        <dbReference type="SAM" id="SignalP"/>
    </source>
</evidence>
<keyword evidence="4 7" id="KW-0732">Signal</keyword>
<gene>
    <name evidence="9" type="ORF">NXS10_04065</name>
</gene>